<dbReference type="GeneID" id="78773030"/>
<dbReference type="EMBL" id="WUAV01000001">
    <property type="protein sequence ID" value="KAF1768301.1"/>
    <property type="molecule type" value="Genomic_DNA"/>
</dbReference>
<protein>
    <submittedName>
        <fullName evidence="1">Uncharacterized protein</fullName>
    </submittedName>
</protein>
<gene>
    <name evidence="1" type="ORF">GCK72_000113</name>
</gene>
<evidence type="ECO:0000313" key="1">
    <source>
        <dbReference type="EMBL" id="KAF1768301.1"/>
    </source>
</evidence>
<name>A0A6A5HMB6_CAERE</name>
<dbReference type="CTD" id="78773030"/>
<dbReference type="KEGG" id="crq:GCK72_000113"/>
<proteinExistence type="predicted"/>
<accession>A0A6A5HMB6</accession>
<dbReference type="AlphaFoldDB" id="A0A6A5HMB6"/>
<dbReference type="Proteomes" id="UP000483820">
    <property type="component" value="Chromosome I"/>
</dbReference>
<reference evidence="1 2" key="1">
    <citation type="submission" date="2019-12" db="EMBL/GenBank/DDBJ databases">
        <title>Chromosome-level assembly of the Caenorhabditis remanei genome.</title>
        <authorList>
            <person name="Teterina A.A."/>
            <person name="Willis J.H."/>
            <person name="Phillips P.C."/>
        </authorList>
    </citation>
    <scope>NUCLEOTIDE SEQUENCE [LARGE SCALE GENOMIC DNA]</scope>
    <source>
        <strain evidence="1 2">PX506</strain>
        <tissue evidence="1">Whole organism</tissue>
    </source>
</reference>
<comment type="caution">
    <text evidence="1">The sequence shown here is derived from an EMBL/GenBank/DDBJ whole genome shotgun (WGS) entry which is preliminary data.</text>
</comment>
<sequence length="214" mass="24697">MGDHRLAEVLRAIMDEGGSKLSDTSLRHIYKYTEARELEAFLESLNNMDDEEREAAAAREPVHQFFSDLEEITRRIGAHGMEDFIRRMEGVILRNQDADENQVEEIIRVFLEGGLRAIQNEQSDSDEEAEDENQDNVDPGAEELRNEQANSQPRQRVEFFSDLVEITRRIGAHGMEDFIRRMEGVILRNQDADENQVEERIRVFLEAGLRAIGH</sequence>
<evidence type="ECO:0000313" key="2">
    <source>
        <dbReference type="Proteomes" id="UP000483820"/>
    </source>
</evidence>
<organism evidence="1 2">
    <name type="scientific">Caenorhabditis remanei</name>
    <name type="common">Caenorhabditis vulgaris</name>
    <dbReference type="NCBI Taxonomy" id="31234"/>
    <lineage>
        <taxon>Eukaryota</taxon>
        <taxon>Metazoa</taxon>
        <taxon>Ecdysozoa</taxon>
        <taxon>Nematoda</taxon>
        <taxon>Chromadorea</taxon>
        <taxon>Rhabditida</taxon>
        <taxon>Rhabditina</taxon>
        <taxon>Rhabditomorpha</taxon>
        <taxon>Rhabditoidea</taxon>
        <taxon>Rhabditidae</taxon>
        <taxon>Peloderinae</taxon>
        <taxon>Caenorhabditis</taxon>
    </lineage>
</organism>
<dbReference type="RefSeq" id="XP_053590919.1">
    <property type="nucleotide sequence ID" value="XM_053722274.1"/>
</dbReference>